<keyword evidence="1" id="KW-0472">Membrane</keyword>
<dbReference type="AlphaFoldDB" id="A0A9D0YZM5"/>
<feature type="transmembrane region" description="Helical" evidence="1">
    <location>
        <begin position="268"/>
        <end position="289"/>
    </location>
</feature>
<dbReference type="NCBIfam" id="NF037962">
    <property type="entry name" value="arsenic_eff"/>
    <property type="match status" value="1"/>
</dbReference>
<gene>
    <name evidence="2" type="ORF">IAC85_03560</name>
</gene>
<accession>A0A9D0YZM5</accession>
<organism evidence="2 3">
    <name type="scientific">Candidatus Faecenecus gallistercoris</name>
    <dbReference type="NCBI Taxonomy" id="2840793"/>
    <lineage>
        <taxon>Bacteria</taxon>
        <taxon>Bacillati</taxon>
        <taxon>Bacillota</taxon>
        <taxon>Bacillota incertae sedis</taxon>
        <taxon>Candidatus Faecenecus</taxon>
    </lineage>
</organism>
<comment type="caution">
    <text evidence="2">The sequence shown here is derived from an EMBL/GenBank/DDBJ whole genome shotgun (WGS) entry which is preliminary data.</text>
</comment>
<dbReference type="EMBL" id="DVFU01000068">
    <property type="protein sequence ID" value="HIQ64795.1"/>
    <property type="molecule type" value="Genomic_DNA"/>
</dbReference>
<reference evidence="2" key="2">
    <citation type="journal article" date="2021" name="PeerJ">
        <title>Extensive microbial diversity within the chicken gut microbiome revealed by metagenomics and culture.</title>
        <authorList>
            <person name="Gilroy R."/>
            <person name="Ravi A."/>
            <person name="Getino M."/>
            <person name="Pursley I."/>
            <person name="Horton D.L."/>
            <person name="Alikhan N.F."/>
            <person name="Baker D."/>
            <person name="Gharbi K."/>
            <person name="Hall N."/>
            <person name="Watson M."/>
            <person name="Adriaenssens E.M."/>
            <person name="Foster-Nyarko E."/>
            <person name="Jarju S."/>
            <person name="Secka A."/>
            <person name="Antonio M."/>
            <person name="Oren A."/>
            <person name="Chaudhuri R.R."/>
            <person name="La Ragione R."/>
            <person name="Hildebrand F."/>
            <person name="Pallen M.J."/>
        </authorList>
    </citation>
    <scope>NUCLEOTIDE SEQUENCE</scope>
    <source>
        <strain evidence="2">CHK165-10780</strain>
    </source>
</reference>
<dbReference type="Proteomes" id="UP000886725">
    <property type="component" value="Unassembled WGS sequence"/>
</dbReference>
<reference evidence="2" key="1">
    <citation type="submission" date="2020-10" db="EMBL/GenBank/DDBJ databases">
        <authorList>
            <person name="Gilroy R."/>
        </authorList>
    </citation>
    <scope>NUCLEOTIDE SEQUENCE</scope>
    <source>
        <strain evidence="2">CHK165-10780</strain>
    </source>
</reference>
<evidence type="ECO:0000313" key="2">
    <source>
        <dbReference type="EMBL" id="HIQ64795.1"/>
    </source>
</evidence>
<keyword evidence="1" id="KW-1133">Transmembrane helix</keyword>
<feature type="transmembrane region" description="Helical" evidence="1">
    <location>
        <begin position="41"/>
        <end position="58"/>
    </location>
</feature>
<protein>
    <submittedName>
        <fullName evidence="2">Arsenic efflux protein</fullName>
    </submittedName>
</protein>
<sequence length="290" mass="31636">MMDIIMDTLIDGIKLIPFLWVAFLLIEFIEHKLSKKNKKAIANAGVYGPVLGGILGAVPQCGFSVMATNLYVTRIITLGTLISVYLSTSDEMIPILLSQNVAITEILKIVLLKVAIGMACGFAVDWVLRRREKKKPKSKKKAKEEEHYEICEHDHCHCESGILASSIKHTANTLVFILLTTFLVNIVFTYVGEDALSKIFLRDSVFGSFITSLIGLIPNCGSSIMITELYLNGAISFGSLIGGLLTSSGVGLLVLFRANPDMKENVSILGLVYGLGAFFGFMINLLAIIV</sequence>
<name>A0A9D0YZM5_9FIRM</name>
<feature type="transmembrane region" description="Helical" evidence="1">
    <location>
        <begin position="233"/>
        <end position="256"/>
    </location>
</feature>
<keyword evidence="1" id="KW-0812">Transmembrane</keyword>
<feature type="transmembrane region" description="Helical" evidence="1">
    <location>
        <begin position="12"/>
        <end position="29"/>
    </location>
</feature>
<evidence type="ECO:0000313" key="3">
    <source>
        <dbReference type="Proteomes" id="UP000886725"/>
    </source>
</evidence>
<dbReference type="Pfam" id="PF11449">
    <property type="entry name" value="ArsP_2"/>
    <property type="match status" value="1"/>
</dbReference>
<feature type="transmembrane region" description="Helical" evidence="1">
    <location>
        <begin position="204"/>
        <end position="227"/>
    </location>
</feature>
<feature type="transmembrane region" description="Helical" evidence="1">
    <location>
        <begin position="173"/>
        <end position="192"/>
    </location>
</feature>
<dbReference type="InterPro" id="IPR021552">
    <property type="entry name" value="ArsP_2"/>
</dbReference>
<proteinExistence type="predicted"/>
<evidence type="ECO:0000256" key="1">
    <source>
        <dbReference type="SAM" id="Phobius"/>
    </source>
</evidence>
<feature type="transmembrane region" description="Helical" evidence="1">
    <location>
        <begin position="70"/>
        <end position="88"/>
    </location>
</feature>
<feature type="transmembrane region" description="Helical" evidence="1">
    <location>
        <begin position="109"/>
        <end position="128"/>
    </location>
</feature>